<accession>A0ABD3R4E3</accession>
<evidence type="ECO:0000313" key="1">
    <source>
        <dbReference type="EMBL" id="KAL3805986.1"/>
    </source>
</evidence>
<comment type="caution">
    <text evidence="1">The sequence shown here is derived from an EMBL/GenBank/DDBJ whole genome shotgun (WGS) entry which is preliminary data.</text>
</comment>
<reference evidence="1 2" key="1">
    <citation type="submission" date="2024-10" db="EMBL/GenBank/DDBJ databases">
        <title>Updated reference genomes for cyclostephanoid diatoms.</title>
        <authorList>
            <person name="Roberts W.R."/>
            <person name="Alverson A.J."/>
        </authorList>
    </citation>
    <scope>NUCLEOTIDE SEQUENCE [LARGE SCALE GENOMIC DNA]</scope>
    <source>
        <strain evidence="1 2">AJA276-08</strain>
    </source>
</reference>
<keyword evidence="2" id="KW-1185">Reference proteome</keyword>
<sequence>MKSPGFAFALMVTATGPASSRTFQYDVRIASYVQAQRRKCKLGLLSSQHPSSVGSWKRYRSATINRMTKNDDDDDDEGGKKLPSFMDAMLEIPDPRLLAGDLLFILIINFLLQIANEVSDSDFWMNGGFGQPMTMPTSLLAVIVRDSKMSIAWVLGGLWNRSYSSSSVSDDETAILVALKVWVDYCSLRILLELGDSILFTHSTISMWIIAREVWYTAIVMSFFRWAYSRFR</sequence>
<dbReference type="EMBL" id="JALLAZ020000005">
    <property type="protein sequence ID" value="KAL3805986.1"/>
    <property type="molecule type" value="Genomic_DNA"/>
</dbReference>
<name>A0ABD3R4E3_9STRA</name>
<dbReference type="Proteomes" id="UP001530315">
    <property type="component" value="Unassembled WGS sequence"/>
</dbReference>
<gene>
    <name evidence="1" type="ORF">ACHAW5_005163</name>
</gene>
<organism evidence="1 2">
    <name type="scientific">Stephanodiscus triporus</name>
    <dbReference type="NCBI Taxonomy" id="2934178"/>
    <lineage>
        <taxon>Eukaryota</taxon>
        <taxon>Sar</taxon>
        <taxon>Stramenopiles</taxon>
        <taxon>Ochrophyta</taxon>
        <taxon>Bacillariophyta</taxon>
        <taxon>Coscinodiscophyceae</taxon>
        <taxon>Thalassiosirophycidae</taxon>
        <taxon>Stephanodiscales</taxon>
        <taxon>Stephanodiscaceae</taxon>
        <taxon>Stephanodiscus</taxon>
    </lineage>
</organism>
<evidence type="ECO:0000313" key="2">
    <source>
        <dbReference type="Proteomes" id="UP001530315"/>
    </source>
</evidence>
<proteinExistence type="predicted"/>
<protein>
    <submittedName>
        <fullName evidence="1">Uncharacterized protein</fullName>
    </submittedName>
</protein>
<dbReference type="AlphaFoldDB" id="A0ABD3R4E3"/>